<dbReference type="AlphaFoldDB" id="A0A1X9I254"/>
<organism evidence="1">
    <name type="scientific">Streptococcus suis</name>
    <dbReference type="NCBI Taxonomy" id="1307"/>
    <lineage>
        <taxon>Bacteria</taxon>
        <taxon>Bacillati</taxon>
        <taxon>Bacillota</taxon>
        <taxon>Bacilli</taxon>
        <taxon>Lactobacillales</taxon>
        <taxon>Streptococcaceae</taxon>
        <taxon>Streptococcus</taxon>
    </lineage>
</organism>
<reference evidence="1" key="1">
    <citation type="journal article" date="2016" name="Front. Cell. Infect. Microbiol.">
        <title>Evolution and Diversity of the Antimicrobial Resistance Associated Mobilome in Streptococcus suis: A Probable Mobile Genetic Elements Reservoir for Other Streptococci.</title>
        <authorList>
            <person name="Huang J."/>
            <person name="Ma J."/>
            <person name="Shang K."/>
            <person name="Hu X."/>
            <person name="Liang Y."/>
            <person name="Li D."/>
            <person name="Wu Z."/>
            <person name="Dai L."/>
            <person name="Chen L."/>
            <person name="Wang L."/>
        </authorList>
    </citation>
    <scope>NUCLEOTIDE SEQUENCE</scope>
    <source>
        <strain evidence="1">JH1308</strain>
    </source>
</reference>
<dbReference type="EMBL" id="KX077886">
    <property type="protein sequence ID" value="ANJ64337.1"/>
    <property type="molecule type" value="Genomic_DNA"/>
</dbReference>
<accession>A0A1X9I254</accession>
<name>A0A1X9I254_STRSU</name>
<evidence type="ECO:0000313" key="1">
    <source>
        <dbReference type="EMBL" id="ANJ64337.1"/>
    </source>
</evidence>
<protein>
    <submittedName>
        <fullName evidence="1">Uncharacterized protein</fullName>
    </submittedName>
</protein>
<proteinExistence type="predicted"/>
<sequence>MRRDSHRLFLLSETESIDNRWMNIYTIYRRTSMYGGMKDGL</sequence>